<protein>
    <submittedName>
        <fullName evidence="1">Uncharacterized protein</fullName>
    </submittedName>
</protein>
<evidence type="ECO:0000313" key="2">
    <source>
        <dbReference type="Proteomes" id="UP000266677"/>
    </source>
</evidence>
<accession>A0A3A4K755</accession>
<sequence>MTVFGSGTVCYLAHRPAFRAPHDFQILLEVALDERGTRALADDRAFGRDAHTFLPELFTLSELDPRAARPRTRFRGTLMRGGLPIACEVEARVRTVVYFAALDAPPDPVATHLCFGQAGRLYLAHRIARRPSFDQIVTARPVPGTATDLTGEPLTDPPALEFARAESIIVGQRSFAGNRLRAGEIAVAAFPSDGFLVELAVDRQIRLAAIDSI</sequence>
<dbReference type="AlphaFoldDB" id="A0A3A4K755"/>
<proteinExistence type="predicted"/>
<organism evidence="1 2">
    <name type="scientific">Nocardia panacis</name>
    <dbReference type="NCBI Taxonomy" id="2340916"/>
    <lineage>
        <taxon>Bacteria</taxon>
        <taxon>Bacillati</taxon>
        <taxon>Actinomycetota</taxon>
        <taxon>Actinomycetes</taxon>
        <taxon>Mycobacteriales</taxon>
        <taxon>Nocardiaceae</taxon>
        <taxon>Nocardia</taxon>
    </lineage>
</organism>
<name>A0A3A4K755_9NOCA</name>
<reference evidence="1 2" key="1">
    <citation type="submission" date="2018-09" db="EMBL/GenBank/DDBJ databases">
        <title>YIM PH21274 draft genome.</title>
        <authorList>
            <person name="Miao C."/>
        </authorList>
    </citation>
    <scope>NUCLEOTIDE SEQUENCE [LARGE SCALE GENOMIC DNA]</scope>
    <source>
        <strain evidence="1 2">YIM PH 21724</strain>
    </source>
</reference>
<dbReference type="EMBL" id="QZFU01000023">
    <property type="protein sequence ID" value="RJO73322.1"/>
    <property type="molecule type" value="Genomic_DNA"/>
</dbReference>
<dbReference type="Proteomes" id="UP000266677">
    <property type="component" value="Unassembled WGS sequence"/>
</dbReference>
<dbReference type="OrthoDB" id="4521730at2"/>
<gene>
    <name evidence="1" type="ORF">D5S18_18915</name>
</gene>
<dbReference type="RefSeq" id="WP_120042398.1">
    <property type="nucleotide sequence ID" value="NZ_QZFU01000023.1"/>
</dbReference>
<keyword evidence="2" id="KW-1185">Reference proteome</keyword>
<comment type="caution">
    <text evidence="1">The sequence shown here is derived from an EMBL/GenBank/DDBJ whole genome shotgun (WGS) entry which is preliminary data.</text>
</comment>
<evidence type="ECO:0000313" key="1">
    <source>
        <dbReference type="EMBL" id="RJO73322.1"/>
    </source>
</evidence>